<keyword evidence="9 10" id="KW-0472">Membrane</keyword>
<dbReference type="Gene3D" id="3.30.1150.10">
    <property type="match status" value="1"/>
</dbReference>
<dbReference type="PROSITE" id="PS52015">
    <property type="entry name" value="TONB_CTD"/>
    <property type="match status" value="1"/>
</dbReference>
<evidence type="ECO:0000259" key="11">
    <source>
        <dbReference type="PROSITE" id="PS52015"/>
    </source>
</evidence>
<keyword evidence="13" id="KW-1185">Reference proteome</keyword>
<evidence type="ECO:0000256" key="1">
    <source>
        <dbReference type="ARBA" id="ARBA00004383"/>
    </source>
</evidence>
<evidence type="ECO:0000256" key="7">
    <source>
        <dbReference type="ARBA" id="ARBA00022927"/>
    </source>
</evidence>
<evidence type="ECO:0000256" key="8">
    <source>
        <dbReference type="ARBA" id="ARBA00022989"/>
    </source>
</evidence>
<dbReference type="InterPro" id="IPR051045">
    <property type="entry name" value="TonB-dependent_transducer"/>
</dbReference>
<gene>
    <name evidence="12" type="ORF">ACFPPB_11555</name>
</gene>
<accession>A0ABW0SXR7</accession>
<dbReference type="PANTHER" id="PTHR33446">
    <property type="entry name" value="PROTEIN TONB-RELATED"/>
    <property type="match status" value="1"/>
</dbReference>
<comment type="caution">
    <text evidence="12">The sequence shown here is derived from an EMBL/GenBank/DDBJ whole genome shotgun (WGS) entry which is preliminary data.</text>
</comment>
<dbReference type="PANTHER" id="PTHR33446:SF2">
    <property type="entry name" value="PROTEIN TONB"/>
    <property type="match status" value="1"/>
</dbReference>
<evidence type="ECO:0000256" key="6">
    <source>
        <dbReference type="ARBA" id="ARBA00022692"/>
    </source>
</evidence>
<dbReference type="RefSeq" id="WP_377327188.1">
    <property type="nucleotide sequence ID" value="NZ_JBHSNG010000011.1"/>
</dbReference>
<organism evidence="12 13">
    <name type="scientific">Rhodanobacter terrae</name>
    <dbReference type="NCBI Taxonomy" id="418647"/>
    <lineage>
        <taxon>Bacteria</taxon>
        <taxon>Pseudomonadati</taxon>
        <taxon>Pseudomonadota</taxon>
        <taxon>Gammaproteobacteria</taxon>
        <taxon>Lysobacterales</taxon>
        <taxon>Rhodanobacteraceae</taxon>
        <taxon>Rhodanobacter</taxon>
    </lineage>
</organism>
<evidence type="ECO:0000256" key="9">
    <source>
        <dbReference type="ARBA" id="ARBA00023136"/>
    </source>
</evidence>
<keyword evidence="7" id="KW-0653">Protein transport</keyword>
<comment type="similarity">
    <text evidence="2">Belongs to the TonB family.</text>
</comment>
<dbReference type="SUPFAM" id="SSF74653">
    <property type="entry name" value="TolA/TonB C-terminal domain"/>
    <property type="match status" value="1"/>
</dbReference>
<feature type="transmembrane region" description="Helical" evidence="10">
    <location>
        <begin position="20"/>
        <end position="40"/>
    </location>
</feature>
<dbReference type="Pfam" id="PF03544">
    <property type="entry name" value="TonB_C"/>
    <property type="match status" value="1"/>
</dbReference>
<evidence type="ECO:0000256" key="4">
    <source>
        <dbReference type="ARBA" id="ARBA00022475"/>
    </source>
</evidence>
<name>A0ABW0SXR7_9GAMM</name>
<evidence type="ECO:0000256" key="10">
    <source>
        <dbReference type="SAM" id="Phobius"/>
    </source>
</evidence>
<evidence type="ECO:0000256" key="3">
    <source>
        <dbReference type="ARBA" id="ARBA00022448"/>
    </source>
</evidence>
<keyword evidence="6 10" id="KW-0812">Transmembrane</keyword>
<comment type="subcellular location">
    <subcellularLocation>
        <location evidence="1">Cell inner membrane</location>
        <topology evidence="1">Single-pass membrane protein</topology>
        <orientation evidence="1">Periplasmic side</orientation>
    </subcellularLocation>
</comment>
<keyword evidence="4" id="KW-1003">Cell membrane</keyword>
<evidence type="ECO:0000256" key="5">
    <source>
        <dbReference type="ARBA" id="ARBA00022519"/>
    </source>
</evidence>
<dbReference type="Proteomes" id="UP001596111">
    <property type="component" value="Unassembled WGS sequence"/>
</dbReference>
<keyword evidence="5" id="KW-0997">Cell inner membrane</keyword>
<dbReference type="InterPro" id="IPR037682">
    <property type="entry name" value="TonB_C"/>
</dbReference>
<dbReference type="NCBIfam" id="TIGR01352">
    <property type="entry name" value="tonB_Cterm"/>
    <property type="match status" value="1"/>
</dbReference>
<reference evidence="13" key="1">
    <citation type="journal article" date="2019" name="Int. J. Syst. Evol. Microbiol.">
        <title>The Global Catalogue of Microorganisms (GCM) 10K type strain sequencing project: providing services to taxonomists for standard genome sequencing and annotation.</title>
        <authorList>
            <consortium name="The Broad Institute Genomics Platform"/>
            <consortium name="The Broad Institute Genome Sequencing Center for Infectious Disease"/>
            <person name="Wu L."/>
            <person name="Ma J."/>
        </authorList>
    </citation>
    <scope>NUCLEOTIDE SEQUENCE [LARGE SCALE GENOMIC DNA]</scope>
    <source>
        <strain evidence="13">CGMCC 1.13587</strain>
    </source>
</reference>
<evidence type="ECO:0000313" key="12">
    <source>
        <dbReference type="EMBL" id="MFC5581748.1"/>
    </source>
</evidence>
<evidence type="ECO:0000313" key="13">
    <source>
        <dbReference type="Proteomes" id="UP001596111"/>
    </source>
</evidence>
<keyword evidence="8 10" id="KW-1133">Transmembrane helix</keyword>
<feature type="domain" description="TonB C-terminal" evidence="11">
    <location>
        <begin position="130"/>
        <end position="222"/>
    </location>
</feature>
<sequence length="222" mass="23348">MSSASLAVAHRTHPDSARIAALSAAMALNLAVIVIATRPITPAQLTAVRQLAPASLIRIIDPPAVLPPPPPVELAPLRHPPTPPHAILRPTPVSPPVVLPSEEGHIAAPPVSPPTLLPSRAAPGAGVVAPLAEASLAYRAAPLRFPVQAQRQHMHGTVLLQVLVDETGKPLQVTVEQGSGYALLDRSARDQVLAGWRFQPAMVNGRAVRAWARVPVSFQLLD</sequence>
<keyword evidence="3" id="KW-0813">Transport</keyword>
<proteinExistence type="inferred from homology"/>
<protein>
    <submittedName>
        <fullName evidence="12">Energy transducer TonB</fullName>
    </submittedName>
</protein>
<dbReference type="EMBL" id="JBHSNG010000011">
    <property type="protein sequence ID" value="MFC5581748.1"/>
    <property type="molecule type" value="Genomic_DNA"/>
</dbReference>
<dbReference type="InterPro" id="IPR006260">
    <property type="entry name" value="TonB/TolA_C"/>
</dbReference>
<evidence type="ECO:0000256" key="2">
    <source>
        <dbReference type="ARBA" id="ARBA00006555"/>
    </source>
</evidence>